<dbReference type="EMBL" id="QBIY01011987">
    <property type="protein sequence ID" value="RXN27627.1"/>
    <property type="molecule type" value="Genomic_DNA"/>
</dbReference>
<evidence type="ECO:0000256" key="1">
    <source>
        <dbReference type="SAM" id="MobiDB-lite"/>
    </source>
</evidence>
<comment type="caution">
    <text evidence="2">The sequence shown here is derived from an EMBL/GenBank/DDBJ whole genome shotgun (WGS) entry which is preliminary data.</text>
</comment>
<reference evidence="2 3" key="1">
    <citation type="submission" date="2018-03" db="EMBL/GenBank/DDBJ databases">
        <title>Draft genome sequence of Rohu Carp (Labeo rohita).</title>
        <authorList>
            <person name="Das P."/>
            <person name="Kushwaha B."/>
            <person name="Joshi C.G."/>
            <person name="Kumar D."/>
            <person name="Nagpure N.S."/>
            <person name="Sahoo L."/>
            <person name="Das S.P."/>
            <person name="Bit A."/>
            <person name="Patnaik S."/>
            <person name="Meher P.K."/>
            <person name="Jayasankar P."/>
            <person name="Koringa P.G."/>
            <person name="Patel N.V."/>
            <person name="Hinsu A.T."/>
            <person name="Kumar R."/>
            <person name="Pandey M."/>
            <person name="Agarwal S."/>
            <person name="Srivastava S."/>
            <person name="Singh M."/>
            <person name="Iquebal M.A."/>
            <person name="Jaiswal S."/>
            <person name="Angadi U.B."/>
            <person name="Kumar N."/>
            <person name="Raza M."/>
            <person name="Shah T.M."/>
            <person name="Rai A."/>
            <person name="Jena J.K."/>
        </authorList>
    </citation>
    <scope>NUCLEOTIDE SEQUENCE [LARGE SCALE GENOMIC DNA]</scope>
    <source>
        <strain evidence="2">DASCIFA01</strain>
        <tissue evidence="2">Testis</tissue>
    </source>
</reference>
<dbReference type="Proteomes" id="UP000290572">
    <property type="component" value="Unassembled WGS sequence"/>
</dbReference>
<dbReference type="AlphaFoldDB" id="A0A498NDS6"/>
<gene>
    <name evidence="2" type="ORF">ROHU_019912</name>
</gene>
<feature type="compositionally biased region" description="Polar residues" evidence="1">
    <location>
        <begin position="36"/>
        <end position="56"/>
    </location>
</feature>
<organism evidence="2 3">
    <name type="scientific">Labeo rohita</name>
    <name type="common">Indian major carp</name>
    <name type="synonym">Cyprinus rohita</name>
    <dbReference type="NCBI Taxonomy" id="84645"/>
    <lineage>
        <taxon>Eukaryota</taxon>
        <taxon>Metazoa</taxon>
        <taxon>Chordata</taxon>
        <taxon>Craniata</taxon>
        <taxon>Vertebrata</taxon>
        <taxon>Euteleostomi</taxon>
        <taxon>Actinopterygii</taxon>
        <taxon>Neopterygii</taxon>
        <taxon>Teleostei</taxon>
        <taxon>Ostariophysi</taxon>
        <taxon>Cypriniformes</taxon>
        <taxon>Cyprinidae</taxon>
        <taxon>Labeoninae</taxon>
        <taxon>Labeonini</taxon>
        <taxon>Labeo</taxon>
    </lineage>
</organism>
<keyword evidence="3" id="KW-1185">Reference proteome</keyword>
<sequence length="102" mass="10813">MAHTSPQIHGSDGLASSSQNTCPSPSGASKPPLMPQSFNHIHQASVGDSATGQSCWQARASLPRPPVPLLSTPELLMALKGNSERYGAEKLMGHTMKHLNEQ</sequence>
<feature type="compositionally biased region" description="Polar residues" evidence="1">
    <location>
        <begin position="1"/>
        <end position="27"/>
    </location>
</feature>
<feature type="region of interest" description="Disordered" evidence="1">
    <location>
        <begin position="1"/>
        <end position="59"/>
    </location>
</feature>
<accession>A0A498NDS6</accession>
<proteinExistence type="predicted"/>
<evidence type="ECO:0000313" key="3">
    <source>
        <dbReference type="Proteomes" id="UP000290572"/>
    </source>
</evidence>
<protein>
    <submittedName>
        <fullName evidence="2">Uncharacterized protein</fullName>
    </submittedName>
</protein>
<evidence type="ECO:0000313" key="2">
    <source>
        <dbReference type="EMBL" id="RXN27627.1"/>
    </source>
</evidence>
<name>A0A498NDS6_LABRO</name>